<keyword evidence="5" id="KW-0998">Cell outer membrane</keyword>
<dbReference type="GO" id="GO:0009279">
    <property type="term" value="C:cell outer membrane"/>
    <property type="evidence" value="ECO:0007669"/>
    <property type="project" value="UniProtKB-SubCell"/>
</dbReference>
<dbReference type="Gene3D" id="1.25.40.10">
    <property type="entry name" value="Tetratricopeptide repeat domain"/>
    <property type="match status" value="1"/>
</dbReference>
<protein>
    <submittedName>
        <fullName evidence="8">Outer membrane protein</fullName>
    </submittedName>
</protein>
<gene>
    <name evidence="8" type="ORF">M23134_04522</name>
</gene>
<dbReference type="InterPro" id="IPR012944">
    <property type="entry name" value="SusD_RagB_dom"/>
</dbReference>
<dbReference type="PROSITE" id="PS51257">
    <property type="entry name" value="PROKAR_LIPOPROTEIN"/>
    <property type="match status" value="1"/>
</dbReference>
<dbReference type="SUPFAM" id="SSF48452">
    <property type="entry name" value="TPR-like"/>
    <property type="match status" value="1"/>
</dbReference>
<dbReference type="InterPro" id="IPR011990">
    <property type="entry name" value="TPR-like_helical_dom_sf"/>
</dbReference>
<sequence length="527" mass="58185">MIKNIFKTTCLLLLMLTGVACTDLDLKPETDITAATVFGADEAAYTSFIAKLYAGLAVTGQQGPNGQADIKGIDEGFSSYLRQFWGAQVLSTDEAVIGWGDAGLPDFHYHTWTPANNFLSAMYNRVFFQVSMTNEFLRETSDAKLSERGVSEAVKAKVNEYRAEARFLRALSYWHGLDLFGNIPLYDETFSVGNNAPTQASRAEIFAFIETELKDIEGKMAAPGTQQYGRASQAAAWMLLAKLYLNAEVYVNTARYNESLTYLNKIIGAGAYSLKPNFQENFMADNHTSPELIFTIPFDGARTQTWGGMTFLINASLGGDMNTKDFGMNGGWGGTRTTSSIVDLFPDVTGAIDERAIFFTGGKTKEITNVGDYNSGYSAPKFINKTSTGANGQDGTHPDTDFPVFRLADVYLMYAEAVLRGGVGGDLNTALSYVNQLRERAYNNTTGNITSAQLTLDFILDERARELMWEGHRRTDLIRFNKFTENGVWPWKGNVAAGKTTEKFRDIYPIPATEIISNPNLKQNTGY</sequence>
<name>A1ZWA3_MICM2</name>
<comment type="similarity">
    <text evidence="2">Belongs to the SusD family.</text>
</comment>
<feature type="domain" description="RagB/SusD" evidence="7">
    <location>
        <begin position="372"/>
        <end position="527"/>
    </location>
</feature>
<proteinExistence type="inferred from homology"/>
<dbReference type="Proteomes" id="UP000004095">
    <property type="component" value="Unassembled WGS sequence"/>
</dbReference>
<dbReference type="Pfam" id="PF07980">
    <property type="entry name" value="SusD_RagB"/>
    <property type="match status" value="1"/>
</dbReference>
<feature type="chain" id="PRO_5002642275" evidence="6">
    <location>
        <begin position="23"/>
        <end position="527"/>
    </location>
</feature>
<evidence type="ECO:0000313" key="9">
    <source>
        <dbReference type="Proteomes" id="UP000004095"/>
    </source>
</evidence>
<evidence type="ECO:0000256" key="6">
    <source>
        <dbReference type="SAM" id="SignalP"/>
    </source>
</evidence>
<feature type="signal peptide" evidence="6">
    <location>
        <begin position="1"/>
        <end position="22"/>
    </location>
</feature>
<evidence type="ECO:0000313" key="8">
    <source>
        <dbReference type="EMBL" id="EAY25341.1"/>
    </source>
</evidence>
<dbReference type="CDD" id="cd08977">
    <property type="entry name" value="SusD"/>
    <property type="match status" value="1"/>
</dbReference>
<comment type="subcellular location">
    <subcellularLocation>
        <location evidence="1">Cell outer membrane</location>
    </subcellularLocation>
</comment>
<evidence type="ECO:0000256" key="1">
    <source>
        <dbReference type="ARBA" id="ARBA00004442"/>
    </source>
</evidence>
<reference evidence="8 9" key="1">
    <citation type="submission" date="2007-01" db="EMBL/GenBank/DDBJ databases">
        <authorList>
            <person name="Haygood M."/>
            <person name="Podell S."/>
            <person name="Anderson C."/>
            <person name="Hopkinson B."/>
            <person name="Roe K."/>
            <person name="Barbeau K."/>
            <person name="Gaasterland T."/>
            <person name="Ferriera S."/>
            <person name="Johnson J."/>
            <person name="Kravitz S."/>
            <person name="Beeson K."/>
            <person name="Sutton G."/>
            <person name="Rogers Y.-H."/>
            <person name="Friedman R."/>
            <person name="Frazier M."/>
            <person name="Venter J.C."/>
        </authorList>
    </citation>
    <scope>NUCLEOTIDE SEQUENCE [LARGE SCALE GENOMIC DNA]</scope>
    <source>
        <strain evidence="8 9">ATCC 23134</strain>
    </source>
</reference>
<evidence type="ECO:0000256" key="3">
    <source>
        <dbReference type="ARBA" id="ARBA00022729"/>
    </source>
</evidence>
<dbReference type="Gene3D" id="1.25.40.390">
    <property type="match status" value="1"/>
</dbReference>
<keyword evidence="9" id="KW-1185">Reference proteome</keyword>
<dbReference type="OrthoDB" id="9783641at2"/>
<comment type="caution">
    <text evidence="8">The sequence shown here is derived from an EMBL/GenBank/DDBJ whole genome shotgun (WGS) entry which is preliminary data.</text>
</comment>
<organism evidence="8 9">
    <name type="scientific">Microscilla marina ATCC 23134</name>
    <dbReference type="NCBI Taxonomy" id="313606"/>
    <lineage>
        <taxon>Bacteria</taxon>
        <taxon>Pseudomonadati</taxon>
        <taxon>Bacteroidota</taxon>
        <taxon>Cytophagia</taxon>
        <taxon>Cytophagales</taxon>
        <taxon>Microscillaceae</taxon>
        <taxon>Microscilla</taxon>
    </lineage>
</organism>
<evidence type="ECO:0000256" key="5">
    <source>
        <dbReference type="ARBA" id="ARBA00023237"/>
    </source>
</evidence>
<accession>A1ZWA3</accession>
<dbReference type="eggNOG" id="COG3637">
    <property type="taxonomic scope" value="Bacteria"/>
</dbReference>
<dbReference type="AlphaFoldDB" id="A1ZWA3"/>
<evidence type="ECO:0000259" key="7">
    <source>
        <dbReference type="Pfam" id="PF07980"/>
    </source>
</evidence>
<dbReference type="EMBL" id="AAWS01000050">
    <property type="protein sequence ID" value="EAY25341.1"/>
    <property type="molecule type" value="Genomic_DNA"/>
</dbReference>
<keyword evidence="4" id="KW-0472">Membrane</keyword>
<dbReference type="Gene3D" id="1.10.3780.10">
    <property type="entry name" value="SusD-like"/>
    <property type="match status" value="1"/>
</dbReference>
<evidence type="ECO:0000256" key="2">
    <source>
        <dbReference type="ARBA" id="ARBA00006275"/>
    </source>
</evidence>
<dbReference type="RefSeq" id="WP_002703007.1">
    <property type="nucleotide sequence ID" value="NZ_AAWS01000050.1"/>
</dbReference>
<evidence type="ECO:0000256" key="4">
    <source>
        <dbReference type="ARBA" id="ARBA00023136"/>
    </source>
</evidence>
<keyword evidence="3 6" id="KW-0732">Signal</keyword>